<evidence type="ECO:0000313" key="1">
    <source>
        <dbReference type="EMBL" id="GAI86355.1"/>
    </source>
</evidence>
<dbReference type="AlphaFoldDB" id="X1TFI2"/>
<reference evidence="1" key="1">
    <citation type="journal article" date="2014" name="Front. Microbiol.">
        <title>High frequency of phylogenetically diverse reductive dehalogenase-homologous genes in deep subseafloor sedimentary metagenomes.</title>
        <authorList>
            <person name="Kawai M."/>
            <person name="Futagami T."/>
            <person name="Toyoda A."/>
            <person name="Takaki Y."/>
            <person name="Nishi S."/>
            <person name="Hori S."/>
            <person name="Arai W."/>
            <person name="Tsubouchi T."/>
            <person name="Morono Y."/>
            <person name="Uchiyama I."/>
            <person name="Ito T."/>
            <person name="Fujiyama A."/>
            <person name="Inagaki F."/>
            <person name="Takami H."/>
        </authorList>
    </citation>
    <scope>NUCLEOTIDE SEQUENCE</scope>
    <source>
        <strain evidence="1">Expedition CK06-06</strain>
    </source>
</reference>
<organism evidence="1">
    <name type="scientific">marine sediment metagenome</name>
    <dbReference type="NCBI Taxonomy" id="412755"/>
    <lineage>
        <taxon>unclassified sequences</taxon>
        <taxon>metagenomes</taxon>
        <taxon>ecological metagenomes</taxon>
    </lineage>
</organism>
<sequence length="134" mass="16354">MLKIDDKIIVEKLYSHLTNEFPRLRFEIKRPLRELFPEPKNRWLKSFWNNNSHADISVFRHNKLIAIIEPGGWYHAKDKKQKIRDSKKDRICRENKVNCLRILNNIINNDLNNPKFRKLLKKKFYGRVWQSKVR</sequence>
<gene>
    <name evidence="1" type="ORF">S12H4_17647</name>
</gene>
<accession>X1TFI2</accession>
<comment type="caution">
    <text evidence="1">The sequence shown here is derived from an EMBL/GenBank/DDBJ whole genome shotgun (WGS) entry which is preliminary data.</text>
</comment>
<proteinExistence type="predicted"/>
<dbReference type="Gene3D" id="3.40.960.10">
    <property type="entry name" value="VSR Endonuclease"/>
    <property type="match status" value="1"/>
</dbReference>
<name>X1TFI2_9ZZZZ</name>
<evidence type="ECO:0008006" key="2">
    <source>
        <dbReference type="Google" id="ProtNLM"/>
    </source>
</evidence>
<protein>
    <recommendedName>
        <fullName evidence="2">DUF559 domain-containing protein</fullName>
    </recommendedName>
</protein>
<dbReference type="EMBL" id="BARW01008648">
    <property type="protein sequence ID" value="GAI86355.1"/>
    <property type="molecule type" value="Genomic_DNA"/>
</dbReference>